<sequence>MNKRQVGDYYEKLACEYLRRSGACIIERDYRAFRGDIDIIARDGIYLCFIEVKYRKDNKYGAPEGAVTISKQRQICKLSKLYLYSRVKSIDVPIRYDVIAITDDENVPVIKWHKNAFDYVG</sequence>
<accession>E0RV15</accession>
<dbReference type="PANTHER" id="PTHR34039">
    <property type="entry name" value="UPF0102 PROTEIN YRAN"/>
    <property type="match status" value="1"/>
</dbReference>
<dbReference type="SUPFAM" id="SSF52980">
    <property type="entry name" value="Restriction endonuclease-like"/>
    <property type="match status" value="1"/>
</dbReference>
<dbReference type="InterPro" id="IPR011856">
    <property type="entry name" value="tRNA_endonuc-like_dom_sf"/>
</dbReference>
<dbReference type="HAMAP" id="MF_00048">
    <property type="entry name" value="UPF0102"/>
    <property type="match status" value="1"/>
</dbReference>
<evidence type="ECO:0000256" key="1">
    <source>
        <dbReference type="ARBA" id="ARBA00006738"/>
    </source>
</evidence>
<protein>
    <recommendedName>
        <fullName evidence="2">UPF0102 protein bpr_I1548</fullName>
    </recommendedName>
</protein>
<dbReference type="STRING" id="515622.bpr_I1548"/>
<dbReference type="Pfam" id="PF02021">
    <property type="entry name" value="UPF0102"/>
    <property type="match status" value="1"/>
</dbReference>
<organism evidence="3 4">
    <name type="scientific">Butyrivibrio proteoclasticus (strain ATCC 51982 / DSM 14932 / B316)</name>
    <name type="common">Clostridium proteoclasticum</name>
    <dbReference type="NCBI Taxonomy" id="515622"/>
    <lineage>
        <taxon>Bacteria</taxon>
        <taxon>Bacillati</taxon>
        <taxon>Bacillota</taxon>
        <taxon>Clostridia</taxon>
        <taxon>Lachnospirales</taxon>
        <taxon>Lachnospiraceae</taxon>
        <taxon>Butyrivibrio</taxon>
    </lineage>
</organism>
<dbReference type="NCBIfam" id="NF009150">
    <property type="entry name" value="PRK12497.1-3"/>
    <property type="match status" value="1"/>
</dbReference>
<dbReference type="HOGENOM" id="CLU_115353_1_1_9"/>
<evidence type="ECO:0000256" key="2">
    <source>
        <dbReference type="HAMAP-Rule" id="MF_00048"/>
    </source>
</evidence>
<dbReference type="eggNOG" id="COG0792">
    <property type="taxonomic scope" value="Bacteria"/>
</dbReference>
<dbReference type="CDD" id="cd20736">
    <property type="entry name" value="PoNe_Nuclease"/>
    <property type="match status" value="1"/>
</dbReference>
<proteinExistence type="inferred from homology"/>
<dbReference type="GO" id="GO:0003676">
    <property type="term" value="F:nucleic acid binding"/>
    <property type="evidence" value="ECO:0007669"/>
    <property type="project" value="InterPro"/>
</dbReference>
<dbReference type="InterPro" id="IPR011335">
    <property type="entry name" value="Restrct_endonuc-II-like"/>
</dbReference>
<dbReference type="Proteomes" id="UP000001299">
    <property type="component" value="Chromosome 1"/>
</dbReference>
<evidence type="ECO:0000313" key="4">
    <source>
        <dbReference type="Proteomes" id="UP000001299"/>
    </source>
</evidence>
<reference evidence="3 4" key="1">
    <citation type="journal article" date="2010" name="PLoS ONE">
        <title>The glycobiome of the rumen bacterium Butyrivibrio proteoclasticus B316(T) highlights adaptation to a polysaccharide-rich environment.</title>
        <authorList>
            <person name="Kelly W.J."/>
            <person name="Leahy S.C."/>
            <person name="Altermann E."/>
            <person name="Yeoman C.J."/>
            <person name="Dunne J.C."/>
            <person name="Kong Z."/>
            <person name="Pacheco D.M."/>
            <person name="Li D."/>
            <person name="Noel S.J."/>
            <person name="Moon C.D."/>
            <person name="Cookson A.L."/>
            <person name="Attwood G.T."/>
        </authorList>
    </citation>
    <scope>NUCLEOTIDE SEQUENCE [LARGE SCALE GENOMIC DNA]</scope>
    <source>
        <strain evidence="4">ATCC 51982 / DSM 14932 / B316</strain>
    </source>
</reference>
<gene>
    <name evidence="3" type="ordered locus">bpr_I1548</name>
</gene>
<comment type="similarity">
    <text evidence="1 2">Belongs to the UPF0102 family.</text>
</comment>
<dbReference type="KEGG" id="bpb:bpr_I1548"/>
<dbReference type="RefSeq" id="WP_013280939.1">
    <property type="nucleotide sequence ID" value="NC_014387.1"/>
</dbReference>
<name>E0RV15_BUTPB</name>
<dbReference type="InterPro" id="IPR003509">
    <property type="entry name" value="UPF0102_YraN-like"/>
</dbReference>
<dbReference type="EMBL" id="CP001810">
    <property type="protein sequence ID" value="ADL34285.1"/>
    <property type="molecule type" value="Genomic_DNA"/>
</dbReference>
<keyword evidence="4" id="KW-1185">Reference proteome</keyword>
<dbReference type="NCBIfam" id="TIGR00252">
    <property type="entry name" value="YraN family protein"/>
    <property type="match status" value="1"/>
</dbReference>
<dbReference type="PANTHER" id="PTHR34039:SF1">
    <property type="entry name" value="UPF0102 PROTEIN YRAN"/>
    <property type="match status" value="1"/>
</dbReference>
<dbReference type="Gene3D" id="3.40.1350.10">
    <property type="match status" value="1"/>
</dbReference>
<evidence type="ECO:0000313" key="3">
    <source>
        <dbReference type="EMBL" id="ADL34285.1"/>
    </source>
</evidence>
<dbReference type="AlphaFoldDB" id="E0RV15"/>